<dbReference type="InterPro" id="IPR036890">
    <property type="entry name" value="HATPase_C_sf"/>
</dbReference>
<comment type="catalytic activity">
    <reaction evidence="1">
        <text>ATP + protein L-histidine = ADP + protein N-phospho-L-histidine.</text>
        <dbReference type="EC" id="2.7.13.3"/>
    </reaction>
</comment>
<dbReference type="InterPro" id="IPR003661">
    <property type="entry name" value="HisK_dim/P_dom"/>
</dbReference>
<dbReference type="SMART" id="SM00448">
    <property type="entry name" value="REC"/>
    <property type="match status" value="2"/>
</dbReference>
<evidence type="ECO:0000256" key="3">
    <source>
        <dbReference type="ARBA" id="ARBA00022553"/>
    </source>
</evidence>
<dbReference type="PRINTS" id="PR00344">
    <property type="entry name" value="BCTRLSENSOR"/>
</dbReference>
<evidence type="ECO:0000256" key="4">
    <source>
        <dbReference type="ARBA" id="ARBA00023012"/>
    </source>
</evidence>
<dbReference type="SMART" id="SM00387">
    <property type="entry name" value="HATPase_c"/>
    <property type="match status" value="1"/>
</dbReference>
<evidence type="ECO:0000313" key="8">
    <source>
        <dbReference type="EMBL" id="WGZ92093.1"/>
    </source>
</evidence>
<reference evidence="8" key="1">
    <citation type="journal article" date="2023" name="Int. J. Mol. Sci.">
        <title>Metagenomics Revealed a New Genus 'Candidatus Thiocaldithrix dubininis' gen. nov., sp. nov. and a New Species 'Candidatus Thiothrix putei' sp. nov. in the Family Thiotrichaceae, Some Members of Which Have Traits of Both Na+- and H+-Motive Energetics.</title>
        <authorList>
            <person name="Ravin N.V."/>
            <person name="Muntyan M.S."/>
            <person name="Smolyakov D.D."/>
            <person name="Rudenko T.S."/>
            <person name="Beletsky A.V."/>
            <person name="Mardanov A.V."/>
            <person name="Grabovich M.Y."/>
        </authorList>
    </citation>
    <scope>NUCLEOTIDE SEQUENCE</scope>
    <source>
        <strain evidence="8">GKL-01</strain>
    </source>
</reference>
<evidence type="ECO:0000256" key="1">
    <source>
        <dbReference type="ARBA" id="ARBA00000085"/>
    </source>
</evidence>
<keyword evidence="4" id="KW-0902">Two-component regulatory system</keyword>
<feature type="domain" description="Response regulatory" evidence="7">
    <location>
        <begin position="468"/>
        <end position="588"/>
    </location>
</feature>
<dbReference type="InterPro" id="IPR004358">
    <property type="entry name" value="Sig_transdc_His_kin-like_C"/>
</dbReference>
<dbReference type="AlphaFoldDB" id="A0AA95HAG8"/>
<dbReference type="KEGG" id="tdu:QJT80_06325"/>
<reference evidence="8" key="2">
    <citation type="submission" date="2023-04" db="EMBL/GenBank/DDBJ databases">
        <authorList>
            <person name="Beletskiy A.V."/>
            <person name="Mardanov A.V."/>
            <person name="Ravin N.V."/>
        </authorList>
    </citation>
    <scope>NUCLEOTIDE SEQUENCE</scope>
    <source>
        <strain evidence="8">GKL-01</strain>
    </source>
</reference>
<dbReference type="PANTHER" id="PTHR45339:SF1">
    <property type="entry name" value="HYBRID SIGNAL TRANSDUCTION HISTIDINE KINASE J"/>
    <property type="match status" value="1"/>
</dbReference>
<dbReference type="EMBL" id="CP124755">
    <property type="protein sequence ID" value="WGZ92093.1"/>
    <property type="molecule type" value="Genomic_DNA"/>
</dbReference>
<dbReference type="CDD" id="cd00082">
    <property type="entry name" value="HisKA"/>
    <property type="match status" value="1"/>
</dbReference>
<evidence type="ECO:0000256" key="5">
    <source>
        <dbReference type="PROSITE-ProRule" id="PRU00169"/>
    </source>
</evidence>
<dbReference type="Gene3D" id="3.30.565.10">
    <property type="entry name" value="Histidine kinase-like ATPase, C-terminal domain"/>
    <property type="match status" value="1"/>
</dbReference>
<accession>A0AA95HAG8</accession>
<dbReference type="GO" id="GO:0000155">
    <property type="term" value="F:phosphorelay sensor kinase activity"/>
    <property type="evidence" value="ECO:0007669"/>
    <property type="project" value="InterPro"/>
</dbReference>
<feature type="domain" description="Histidine kinase" evidence="6">
    <location>
        <begin position="94"/>
        <end position="315"/>
    </location>
</feature>
<keyword evidence="3 5" id="KW-0597">Phosphoprotein</keyword>
<feature type="domain" description="Response regulatory" evidence="7">
    <location>
        <begin position="331"/>
        <end position="450"/>
    </location>
</feature>
<dbReference type="CDD" id="cd17546">
    <property type="entry name" value="REC_hyHK_CKI1_RcsC-like"/>
    <property type="match status" value="2"/>
</dbReference>
<feature type="modified residue" description="4-aspartylphosphate" evidence="5">
    <location>
        <position position="385"/>
    </location>
</feature>
<evidence type="ECO:0000259" key="7">
    <source>
        <dbReference type="PROSITE" id="PS50110"/>
    </source>
</evidence>
<dbReference type="EC" id="2.7.13.3" evidence="2"/>
<dbReference type="Pfam" id="PF00512">
    <property type="entry name" value="HisKA"/>
    <property type="match status" value="1"/>
</dbReference>
<dbReference type="SMART" id="SM00388">
    <property type="entry name" value="HisKA"/>
    <property type="match status" value="1"/>
</dbReference>
<protein>
    <recommendedName>
        <fullName evidence="2">histidine kinase</fullName>
        <ecNumber evidence="2">2.7.13.3</ecNumber>
    </recommendedName>
</protein>
<dbReference type="PROSITE" id="PS50109">
    <property type="entry name" value="HIS_KIN"/>
    <property type="match status" value="1"/>
</dbReference>
<evidence type="ECO:0000259" key="6">
    <source>
        <dbReference type="PROSITE" id="PS50109"/>
    </source>
</evidence>
<dbReference type="Gene3D" id="1.10.287.130">
    <property type="match status" value="1"/>
</dbReference>
<dbReference type="InterPro" id="IPR005467">
    <property type="entry name" value="His_kinase_dom"/>
</dbReference>
<dbReference type="Gene3D" id="3.40.50.2300">
    <property type="match status" value="2"/>
</dbReference>
<organism evidence="8">
    <name type="scientific">Candidatus Thiocaldithrix dubininis</name>
    <dbReference type="NCBI Taxonomy" id="3080823"/>
    <lineage>
        <taxon>Bacteria</taxon>
        <taxon>Pseudomonadati</taxon>
        <taxon>Pseudomonadota</taxon>
        <taxon>Gammaproteobacteria</taxon>
        <taxon>Thiotrichales</taxon>
        <taxon>Thiotrichaceae</taxon>
        <taxon>Candidatus Thiocaldithrix</taxon>
    </lineage>
</organism>
<dbReference type="Pfam" id="PF02518">
    <property type="entry name" value="HATPase_c"/>
    <property type="match status" value="1"/>
</dbReference>
<dbReference type="Proteomes" id="UP001300672">
    <property type="component" value="Chromosome"/>
</dbReference>
<name>A0AA95HAG8_9GAMM</name>
<dbReference type="Pfam" id="PF00072">
    <property type="entry name" value="Response_reg"/>
    <property type="match status" value="2"/>
</dbReference>
<dbReference type="SUPFAM" id="SSF55874">
    <property type="entry name" value="ATPase domain of HSP90 chaperone/DNA topoisomerase II/histidine kinase"/>
    <property type="match status" value="1"/>
</dbReference>
<dbReference type="SUPFAM" id="SSF47384">
    <property type="entry name" value="Homodimeric domain of signal transducing histidine kinase"/>
    <property type="match status" value="1"/>
</dbReference>
<dbReference type="PROSITE" id="PS50110">
    <property type="entry name" value="RESPONSE_REGULATORY"/>
    <property type="match status" value="2"/>
</dbReference>
<dbReference type="InterPro" id="IPR001789">
    <property type="entry name" value="Sig_transdc_resp-reg_receiver"/>
</dbReference>
<dbReference type="InterPro" id="IPR011006">
    <property type="entry name" value="CheY-like_superfamily"/>
</dbReference>
<evidence type="ECO:0000256" key="2">
    <source>
        <dbReference type="ARBA" id="ARBA00012438"/>
    </source>
</evidence>
<dbReference type="CDD" id="cd16922">
    <property type="entry name" value="HATPase_EvgS-ArcB-TorS-like"/>
    <property type="match status" value="1"/>
</dbReference>
<dbReference type="InterPro" id="IPR003594">
    <property type="entry name" value="HATPase_dom"/>
</dbReference>
<dbReference type="FunFam" id="3.30.565.10:FF:000010">
    <property type="entry name" value="Sensor histidine kinase RcsC"/>
    <property type="match status" value="1"/>
</dbReference>
<sequence length="600" mass="67484">MNESNPIHARLGKQLRRIGLADNQLPSDLAQWQGLLKLVSQSYQDALDAQALLERSLEISSQEMRQLYDDLKTETEQRIDALHKSEQKNRFMANMSHELRTPIHGILGSLEIVKNTSLDERQKLFIGTAYASCEVMLDVINNILDFSKLRSGGIELHLIEFSLRELLETISTIMGTMAQEKGLDFQCFVSEMLPNRIQADPTRVRQVLMNLIGNAIKFTEQGAITVNIDVLEYVAGKALLRFEVRDTGIGIPVAMQKSIFESFVQVDASINRRYGGTGLGLTIVREFVELMGGRIGVNSEVGQGSIFWFEIPVPVMDSSHSQLQQQVTYKRALVVDDNETNRLIFESYLHALSIEAQTVSSGKTALQALEQAYTTQNGYDLVLLDWFMPQMDGISLARHIRADARFDNVPLVMITSYGLAQDKQKQLNVQAALTKPVSLVTLRDVLLDTFRRFNSRDISLKPSAIQKTVLLAEDNQVNALIAVTMLEQIKLKVEHVTTGTAVLERVKKKTYDLILMDINMPEMDGYSATEQIRQWEVEGIIRQHMPIIAMTANALSGDEERCLDSGMDDYLAKPVKQDELLRVVKQWLDIGVLKALSEPV</sequence>
<feature type="modified residue" description="4-aspartylphosphate" evidence="5">
    <location>
        <position position="517"/>
    </location>
</feature>
<dbReference type="SUPFAM" id="SSF52172">
    <property type="entry name" value="CheY-like"/>
    <property type="match status" value="2"/>
</dbReference>
<proteinExistence type="predicted"/>
<dbReference type="PANTHER" id="PTHR45339">
    <property type="entry name" value="HYBRID SIGNAL TRANSDUCTION HISTIDINE KINASE J"/>
    <property type="match status" value="1"/>
</dbReference>
<dbReference type="InterPro" id="IPR036097">
    <property type="entry name" value="HisK_dim/P_sf"/>
</dbReference>
<gene>
    <name evidence="8" type="ORF">QJT80_06325</name>
</gene>